<feature type="transmembrane region" description="Helical" evidence="6">
    <location>
        <begin position="377"/>
        <end position="399"/>
    </location>
</feature>
<keyword evidence="3 6" id="KW-0812">Transmembrane</keyword>
<feature type="transmembrane region" description="Helical" evidence="6">
    <location>
        <begin position="582"/>
        <end position="599"/>
    </location>
</feature>
<dbReference type="eggNOG" id="COG0658">
    <property type="taxonomic scope" value="Bacteria"/>
</dbReference>
<evidence type="ECO:0000313" key="10">
    <source>
        <dbReference type="Proteomes" id="UP000006575"/>
    </source>
</evidence>
<dbReference type="Pfam" id="PF13567">
    <property type="entry name" value="DUF4131"/>
    <property type="match status" value="1"/>
</dbReference>
<proteinExistence type="predicted"/>
<keyword evidence="2" id="KW-1003">Cell membrane</keyword>
<feature type="transmembrane region" description="Helical" evidence="6">
    <location>
        <begin position="554"/>
        <end position="570"/>
    </location>
</feature>
<dbReference type="PANTHER" id="PTHR30619">
    <property type="entry name" value="DNA INTERNALIZATION/COMPETENCE PROTEIN COMEC/REC2"/>
    <property type="match status" value="1"/>
</dbReference>
<feature type="domain" description="ComEC/Rec2-related protein" evidence="7">
    <location>
        <begin position="315"/>
        <end position="602"/>
    </location>
</feature>
<evidence type="ECO:0000256" key="6">
    <source>
        <dbReference type="SAM" id="Phobius"/>
    </source>
</evidence>
<dbReference type="NCBIfam" id="TIGR00360">
    <property type="entry name" value="ComEC_N-term"/>
    <property type="match status" value="1"/>
</dbReference>
<feature type="transmembrane region" description="Helical" evidence="6">
    <location>
        <begin position="527"/>
        <end position="547"/>
    </location>
</feature>
<keyword evidence="5 6" id="KW-0472">Membrane</keyword>
<dbReference type="Proteomes" id="UP000006575">
    <property type="component" value="Chromosome"/>
</dbReference>
<feature type="transmembrane region" description="Helical" evidence="6">
    <location>
        <begin position="89"/>
        <end position="107"/>
    </location>
</feature>
<dbReference type="KEGG" id="rle:RL2235"/>
<dbReference type="InterPro" id="IPR004477">
    <property type="entry name" value="ComEC_N"/>
</dbReference>
<dbReference type="InterPro" id="IPR052159">
    <property type="entry name" value="Competence_DNA_uptake"/>
</dbReference>
<keyword evidence="10" id="KW-1185">Reference proteome</keyword>
<dbReference type="HOGENOM" id="CLU_011826_0_0_5"/>
<feature type="transmembrane region" description="Helical" evidence="6">
    <location>
        <begin position="482"/>
        <end position="507"/>
    </location>
</feature>
<feature type="domain" description="DUF4131" evidence="8">
    <location>
        <begin position="112"/>
        <end position="265"/>
    </location>
</feature>
<name>Q1MH40_RHIJ3</name>
<organism evidence="9 10">
    <name type="scientific">Rhizobium johnstonii (strain DSM 114642 / LMG 32736 / 3841)</name>
    <name type="common">Rhizobium leguminosarum bv. viciae</name>
    <dbReference type="NCBI Taxonomy" id="216596"/>
    <lineage>
        <taxon>Bacteria</taxon>
        <taxon>Pseudomonadati</taxon>
        <taxon>Pseudomonadota</taxon>
        <taxon>Alphaproteobacteria</taxon>
        <taxon>Hyphomicrobiales</taxon>
        <taxon>Rhizobiaceae</taxon>
        <taxon>Rhizobium/Agrobacterium group</taxon>
        <taxon>Rhizobium</taxon>
        <taxon>Rhizobium johnstonii</taxon>
    </lineage>
</organism>
<dbReference type="EMBL" id="AM236080">
    <property type="protein sequence ID" value="CAK07727.1"/>
    <property type="molecule type" value="Genomic_DNA"/>
</dbReference>
<feature type="transmembrane region" description="Helical" evidence="6">
    <location>
        <begin position="339"/>
        <end position="365"/>
    </location>
</feature>
<evidence type="ECO:0000256" key="4">
    <source>
        <dbReference type="ARBA" id="ARBA00022989"/>
    </source>
</evidence>
<dbReference type="EnsemblBacteria" id="CAK07727">
    <property type="protein sequence ID" value="CAK07727"/>
    <property type="gene ID" value="RL2235"/>
</dbReference>
<feature type="transmembrane region" description="Helical" evidence="6">
    <location>
        <begin position="444"/>
        <end position="462"/>
    </location>
</feature>
<evidence type="ECO:0000313" key="9">
    <source>
        <dbReference type="EMBL" id="CAK07727.1"/>
    </source>
</evidence>
<dbReference type="InterPro" id="IPR025405">
    <property type="entry name" value="DUF4131"/>
</dbReference>
<keyword evidence="4 6" id="KW-1133">Transmembrane helix</keyword>
<accession>Q1MH40</accession>
<evidence type="ECO:0000259" key="7">
    <source>
        <dbReference type="Pfam" id="PF03772"/>
    </source>
</evidence>
<feature type="transmembrane region" description="Helical" evidence="6">
    <location>
        <begin position="420"/>
        <end position="438"/>
    </location>
</feature>
<comment type="subcellular location">
    <subcellularLocation>
        <location evidence="1">Cell membrane</location>
        <topology evidence="1">Multi-pass membrane protein</topology>
    </subcellularLocation>
</comment>
<evidence type="ECO:0000256" key="5">
    <source>
        <dbReference type="ARBA" id="ARBA00023136"/>
    </source>
</evidence>
<dbReference type="GO" id="GO:0005886">
    <property type="term" value="C:plasma membrane"/>
    <property type="evidence" value="ECO:0007669"/>
    <property type="project" value="UniProtKB-SubCell"/>
</dbReference>
<gene>
    <name evidence="9" type="ordered locus">RL2235</name>
</gene>
<feature type="transmembrane region" description="Helical" evidence="6">
    <location>
        <begin position="606"/>
        <end position="623"/>
    </location>
</feature>
<evidence type="ECO:0000256" key="2">
    <source>
        <dbReference type="ARBA" id="ARBA00022475"/>
    </source>
</evidence>
<dbReference type="AlphaFoldDB" id="Q1MH40"/>
<evidence type="ECO:0000256" key="1">
    <source>
        <dbReference type="ARBA" id="ARBA00004651"/>
    </source>
</evidence>
<sequence>MPDLIGGCILAAFAAGLGRFMQELTTVELRPEAGEGLAGSSRFSPPVVVTRPTRTQSATPLRHRLPAAASQLLRAGMRMLGEEADHGRLLLFSPVFLGAGSAVWFLAASDFPLVASLLCLSALTVAVLIASRSRAAVRATLLGLSLVACGMVTAQFESRRASTVILDSAVTTTVTGRVERREGDGRGRWRYILTVTGTEAPQVKRPPERITAIARGADAAFEIGDIITGRARLTPPAGPALPELNDFSFGAYFDGIGANGFFYGAPTKVDAQVGPQAARSTAETLLEGLYRLRSGIGDRIRSILPGDTGAFAAALVTDERRAISNETTEALRQSGLAHIIAISGLNMALSAGIFFVGFRMLLSLIPGIAEAYPTKKIAAAGALIAVTAYFLISGFAVSAERAFIMMAIMLIAVFFDRPSISLRNVALSALVIIAISPSEVLGPSFQMSFAATLALVSGYQLWKDRRVRENAFLKLPVIRPFVTVAGFFGGVFLTSLIGGLSTALFSIEHFHRLTAYGLPANLATMPIISFIIMPAGLLAMLLMPFGLDVLPWKVVGFGLDLVIAVAKTVSGWDGNIDVGRLPAWYFAVAVAGFLLLTLLRTRLRHVGTSIIAVATLILLLLPGPRPPDLVISEDGSLVAVVEAAAMASNRERPPDFIFDQWQRALVLPRHDPPKMLDGPAISPEGEDRRVRLSRDQQNEARTAMRTATAAGDTNRFSCVKKAWCISRLGNGQVVTVIDNAAYLGPACDAADIVVTSVRLRFNSCRSGATLFTGETLRRTGSIELRFTDTGLEVATAFDALSRPWMRHRAYDWRSNSFTESSLANVSDSGE</sequence>
<feature type="transmembrane region" description="Helical" evidence="6">
    <location>
        <begin position="113"/>
        <end position="131"/>
    </location>
</feature>
<dbReference type="PANTHER" id="PTHR30619:SF1">
    <property type="entry name" value="RECOMBINATION PROTEIN 2"/>
    <property type="match status" value="1"/>
</dbReference>
<dbReference type="Pfam" id="PF03772">
    <property type="entry name" value="Competence"/>
    <property type="match status" value="1"/>
</dbReference>
<reference evidence="9 10" key="1">
    <citation type="journal article" date="2006" name="Genome Biol.">
        <title>The genome of Rhizobium leguminosarum has recognizable core and accessory components.</title>
        <authorList>
            <person name="Young J.W."/>
            <person name="Crossman L.C."/>
            <person name="Johnston A.W.B."/>
            <person name="Thomson N.R."/>
            <person name="Ghazoui Z.F."/>
            <person name="Hull K.H."/>
            <person name="Wexler M."/>
            <person name="Curson A.R.J."/>
            <person name="Todd J.D."/>
            <person name="Poole P.S."/>
            <person name="Mauchline T.H."/>
            <person name="East A.K."/>
            <person name="Quail M.A."/>
            <person name="Churcher C."/>
            <person name="Arrowsmith C."/>
            <person name="Cherevach A."/>
            <person name="Chillingworth T."/>
            <person name="Clarke K."/>
            <person name="Cronin A."/>
            <person name="Davis P."/>
            <person name="Fraser A."/>
            <person name="Hance Z."/>
            <person name="Hauser H."/>
            <person name="Jagels K."/>
            <person name="Moule S."/>
            <person name="Mungall K."/>
            <person name="Norbertczak H."/>
            <person name="Rabbinowitsch E."/>
            <person name="Sanders M."/>
            <person name="Simmonds M."/>
            <person name="Whitehead S."/>
            <person name="Parkhill J."/>
        </authorList>
    </citation>
    <scope>NUCLEOTIDE SEQUENCE [LARGE SCALE GENOMIC DNA]</scope>
    <source>
        <strain evidence="10">DSM 114642 / LMG 32736 / 3841</strain>
    </source>
</reference>
<evidence type="ECO:0000259" key="8">
    <source>
        <dbReference type="Pfam" id="PF13567"/>
    </source>
</evidence>
<evidence type="ECO:0000256" key="3">
    <source>
        <dbReference type="ARBA" id="ARBA00022692"/>
    </source>
</evidence>
<protein>
    <submittedName>
        <fullName evidence="9">Transmembrane DNA uptake competence-related protein</fullName>
    </submittedName>
</protein>